<accession>A0A0B6ZL93</accession>
<feature type="transmembrane region" description="Helical" evidence="2">
    <location>
        <begin position="232"/>
        <end position="253"/>
    </location>
</feature>
<keyword evidence="2" id="KW-1133">Transmembrane helix</keyword>
<dbReference type="EMBL" id="HACG01021620">
    <property type="protein sequence ID" value="CEK68485.1"/>
    <property type="molecule type" value="Transcribed_RNA"/>
</dbReference>
<feature type="compositionally biased region" description="Basic and acidic residues" evidence="1">
    <location>
        <begin position="142"/>
        <end position="162"/>
    </location>
</feature>
<feature type="transmembrane region" description="Helical" evidence="2">
    <location>
        <begin position="405"/>
        <end position="428"/>
    </location>
</feature>
<dbReference type="AlphaFoldDB" id="A0A0B6ZL93"/>
<feature type="transmembrane region" description="Helical" evidence="2">
    <location>
        <begin position="265"/>
        <end position="285"/>
    </location>
</feature>
<keyword evidence="2" id="KW-0472">Membrane</keyword>
<proteinExistence type="predicted"/>
<name>A0A0B6ZL93_9EUPU</name>
<keyword evidence="2" id="KW-0812">Transmembrane</keyword>
<feature type="transmembrane region" description="Helical" evidence="2">
    <location>
        <begin position="204"/>
        <end position="225"/>
    </location>
</feature>
<sequence length="519" mass="58579">MPGFPTTNEILTGIGFVFIGVIYTLADRWLTAVKFVGIDGPHVFDHFFIMWTLKQLFQLCLFFIWKAIDNNWCGCARFRHGDSVQRDNLLGPPLDLYKNQAHIMTIDEELYGTNIIRTNQPPADTNPVPHIEEFAINGDVHVDEQNPDDRATENEENVKIPEDDNAQNVEKKKTASVFVYLPPAVLSQAHVLLMFFGLKLTYGSSFMMLKGTVTIFSALLSVSFLAQQLACYVWFGIVVASLGFGISGISDYVHNPTSGYEKYGIAAGNLLIVMAQIMFATKIVYEEKFIRKYATHPMMFLGCEAFYGSVIAIAFMVSFNVVHDLQYSNLPNGNLEDFHDAIYQFTNNWRVVIAVLGSLFGYILFTYLGMFLIRDQGALPRIMIETFVWSFFWGISVGLKWERFYITQVPGLCVIGIGTLIYAHILVLPCSSRNEGIDLDVDLTEQFMRLDPANRRFFERAAKEENGVATEDVGAGCQNDEDDNLLGREVVVELHEENNDNDRSILLNADANDEFLIQA</sequence>
<feature type="transmembrane region" description="Helical" evidence="2">
    <location>
        <begin position="382"/>
        <end position="399"/>
    </location>
</feature>
<evidence type="ECO:0000313" key="3">
    <source>
        <dbReference type="EMBL" id="CEK68485.1"/>
    </source>
</evidence>
<feature type="transmembrane region" description="Helical" evidence="2">
    <location>
        <begin position="297"/>
        <end position="322"/>
    </location>
</feature>
<dbReference type="GO" id="GO:0016020">
    <property type="term" value="C:membrane"/>
    <property type="evidence" value="ECO:0007669"/>
    <property type="project" value="TreeGrafter"/>
</dbReference>
<feature type="transmembrane region" description="Helical" evidence="2">
    <location>
        <begin position="46"/>
        <end position="68"/>
    </location>
</feature>
<feature type="region of interest" description="Disordered" evidence="1">
    <location>
        <begin position="142"/>
        <end position="166"/>
    </location>
</feature>
<gene>
    <name evidence="3" type="primary">ORF66478</name>
</gene>
<dbReference type="PANTHER" id="PTHR13146:SF0">
    <property type="entry name" value="SOLUTE CARRIER FAMILY 35 MEMBER F6"/>
    <property type="match status" value="1"/>
</dbReference>
<reference evidence="3" key="1">
    <citation type="submission" date="2014-12" db="EMBL/GenBank/DDBJ databases">
        <title>Insight into the proteome of Arion vulgaris.</title>
        <authorList>
            <person name="Aradska J."/>
            <person name="Bulat T."/>
            <person name="Smidak R."/>
            <person name="Sarate P."/>
            <person name="Gangsoo J."/>
            <person name="Sialana F."/>
            <person name="Bilban M."/>
            <person name="Lubec G."/>
        </authorList>
    </citation>
    <scope>NUCLEOTIDE SEQUENCE</scope>
    <source>
        <tissue evidence="3">Skin</tissue>
    </source>
</reference>
<evidence type="ECO:0000256" key="1">
    <source>
        <dbReference type="SAM" id="MobiDB-lite"/>
    </source>
</evidence>
<dbReference type="PANTHER" id="PTHR13146">
    <property type="match status" value="1"/>
</dbReference>
<feature type="transmembrane region" description="Helical" evidence="2">
    <location>
        <begin position="349"/>
        <end position="370"/>
    </location>
</feature>
<protein>
    <recommendedName>
        <fullName evidence="4">EamA domain-containing protein</fullName>
    </recommendedName>
</protein>
<feature type="transmembrane region" description="Helical" evidence="2">
    <location>
        <begin position="177"/>
        <end position="198"/>
    </location>
</feature>
<evidence type="ECO:0000256" key="2">
    <source>
        <dbReference type="SAM" id="Phobius"/>
    </source>
</evidence>
<feature type="transmembrane region" description="Helical" evidence="2">
    <location>
        <begin position="7"/>
        <end position="26"/>
    </location>
</feature>
<evidence type="ECO:0008006" key="4">
    <source>
        <dbReference type="Google" id="ProtNLM"/>
    </source>
</evidence>
<organism evidence="3">
    <name type="scientific">Arion vulgaris</name>
    <dbReference type="NCBI Taxonomy" id="1028688"/>
    <lineage>
        <taxon>Eukaryota</taxon>
        <taxon>Metazoa</taxon>
        <taxon>Spiralia</taxon>
        <taxon>Lophotrochozoa</taxon>
        <taxon>Mollusca</taxon>
        <taxon>Gastropoda</taxon>
        <taxon>Heterobranchia</taxon>
        <taxon>Euthyneura</taxon>
        <taxon>Panpulmonata</taxon>
        <taxon>Eupulmonata</taxon>
        <taxon>Stylommatophora</taxon>
        <taxon>Helicina</taxon>
        <taxon>Arionoidea</taxon>
        <taxon>Arionidae</taxon>
        <taxon>Arion</taxon>
    </lineage>
</organism>